<sequence length="128" mass="14768">MEVNSDWITINFNAASCSSIQRGSVGIADPSILESLALRDNMAWAFSKSWWKVERDELVRDGRRMSRCSDTNEFVKKKGGKMAPFPLLVTRQQSICRADKHNQSEGREKRRIKTATYSLIIWWLHYAS</sequence>
<dbReference type="Proteomes" id="UP000008311">
    <property type="component" value="Unassembled WGS sequence"/>
</dbReference>
<reference evidence="2" key="1">
    <citation type="journal article" date="2010" name="Nat. Biotechnol.">
        <title>Draft genome sequence of the oilseed species Ricinus communis.</title>
        <authorList>
            <person name="Chan A.P."/>
            <person name="Crabtree J."/>
            <person name="Zhao Q."/>
            <person name="Lorenzi H."/>
            <person name="Orvis J."/>
            <person name="Puiu D."/>
            <person name="Melake-Berhan A."/>
            <person name="Jones K.M."/>
            <person name="Redman J."/>
            <person name="Chen G."/>
            <person name="Cahoon E.B."/>
            <person name="Gedil M."/>
            <person name="Stanke M."/>
            <person name="Haas B.J."/>
            <person name="Wortman J.R."/>
            <person name="Fraser-Liggett C.M."/>
            <person name="Ravel J."/>
            <person name="Rabinowicz P.D."/>
        </authorList>
    </citation>
    <scope>NUCLEOTIDE SEQUENCE [LARGE SCALE GENOMIC DNA]</scope>
    <source>
        <strain evidence="2">cv. Hale</strain>
    </source>
</reference>
<accession>B9SSL8</accession>
<dbReference type="AlphaFoldDB" id="B9SSL8"/>
<organism evidence="1 2">
    <name type="scientific">Ricinus communis</name>
    <name type="common">Castor bean</name>
    <dbReference type="NCBI Taxonomy" id="3988"/>
    <lineage>
        <taxon>Eukaryota</taxon>
        <taxon>Viridiplantae</taxon>
        <taxon>Streptophyta</taxon>
        <taxon>Embryophyta</taxon>
        <taxon>Tracheophyta</taxon>
        <taxon>Spermatophyta</taxon>
        <taxon>Magnoliopsida</taxon>
        <taxon>eudicotyledons</taxon>
        <taxon>Gunneridae</taxon>
        <taxon>Pentapetalae</taxon>
        <taxon>rosids</taxon>
        <taxon>fabids</taxon>
        <taxon>Malpighiales</taxon>
        <taxon>Euphorbiaceae</taxon>
        <taxon>Acalyphoideae</taxon>
        <taxon>Acalypheae</taxon>
        <taxon>Ricinus</taxon>
    </lineage>
</organism>
<dbReference type="InParanoid" id="B9SSL8"/>
<keyword evidence="2" id="KW-1185">Reference proteome</keyword>
<dbReference type="EMBL" id="EQ974115">
    <property type="protein sequence ID" value="EEF33406.1"/>
    <property type="molecule type" value="Genomic_DNA"/>
</dbReference>
<evidence type="ECO:0000313" key="2">
    <source>
        <dbReference type="Proteomes" id="UP000008311"/>
    </source>
</evidence>
<proteinExistence type="predicted"/>
<name>B9SSL8_RICCO</name>
<evidence type="ECO:0000313" key="1">
    <source>
        <dbReference type="EMBL" id="EEF33406.1"/>
    </source>
</evidence>
<protein>
    <submittedName>
        <fullName evidence="1">Uncharacterized protein</fullName>
    </submittedName>
</protein>
<gene>
    <name evidence="1" type="ORF">RCOM_0985490</name>
</gene>